<gene>
    <name evidence="1" type="ORF">HPB47_012007</name>
</gene>
<dbReference type="Proteomes" id="UP000805193">
    <property type="component" value="Unassembled WGS sequence"/>
</dbReference>
<reference evidence="1 2" key="1">
    <citation type="journal article" date="2020" name="Cell">
        <title>Large-Scale Comparative Analyses of Tick Genomes Elucidate Their Genetic Diversity and Vector Capacities.</title>
        <authorList>
            <consortium name="Tick Genome and Microbiome Consortium (TIGMIC)"/>
            <person name="Jia N."/>
            <person name="Wang J."/>
            <person name="Shi W."/>
            <person name="Du L."/>
            <person name="Sun Y."/>
            <person name="Zhan W."/>
            <person name="Jiang J.F."/>
            <person name="Wang Q."/>
            <person name="Zhang B."/>
            <person name="Ji P."/>
            <person name="Bell-Sakyi L."/>
            <person name="Cui X.M."/>
            <person name="Yuan T.T."/>
            <person name="Jiang B.G."/>
            <person name="Yang W.F."/>
            <person name="Lam T.T."/>
            <person name="Chang Q.C."/>
            <person name="Ding S.J."/>
            <person name="Wang X.J."/>
            <person name="Zhu J.G."/>
            <person name="Ruan X.D."/>
            <person name="Zhao L."/>
            <person name="Wei J.T."/>
            <person name="Ye R.Z."/>
            <person name="Que T.C."/>
            <person name="Du C.H."/>
            <person name="Zhou Y.H."/>
            <person name="Cheng J.X."/>
            <person name="Dai P.F."/>
            <person name="Guo W.B."/>
            <person name="Han X.H."/>
            <person name="Huang E.J."/>
            <person name="Li L.F."/>
            <person name="Wei W."/>
            <person name="Gao Y.C."/>
            <person name="Liu J.Z."/>
            <person name="Shao H.Z."/>
            <person name="Wang X."/>
            <person name="Wang C.C."/>
            <person name="Yang T.C."/>
            <person name="Huo Q.B."/>
            <person name="Li W."/>
            <person name="Chen H.Y."/>
            <person name="Chen S.E."/>
            <person name="Zhou L.G."/>
            <person name="Ni X.B."/>
            <person name="Tian J.H."/>
            <person name="Sheng Y."/>
            <person name="Liu T."/>
            <person name="Pan Y.S."/>
            <person name="Xia L.Y."/>
            <person name="Li J."/>
            <person name="Zhao F."/>
            <person name="Cao W.C."/>
        </authorList>
    </citation>
    <scope>NUCLEOTIDE SEQUENCE [LARGE SCALE GENOMIC DNA]</scope>
    <source>
        <strain evidence="1">Iper-2018</strain>
    </source>
</reference>
<evidence type="ECO:0000313" key="1">
    <source>
        <dbReference type="EMBL" id="KAG0410876.1"/>
    </source>
</evidence>
<accession>A0AC60NUP4</accession>
<sequence>MKAPYLNLEHSEAHATGPTRLCTNVTDVFGSVPGERNAFSGKFSRTAHSARRQPETRCGFVLLRLPPTVVMAVSASSAYWRALVICCVSVIEAYLQHLIGQLEYLALRLGARIVAMERRHGFFLAQARRLDVLCRVRQLAKCVTECKAQAANAKQLVGDMKHSSRKSKHLPESSGGAQDDDEDDDEDWSWDTDFDDSEPENDTPPCMPDVMPTVTYGSMNGINKTSTSYSGSTPSDGKEECTSVSSIGSEASSYASGSSGSIQPTTIKRAIPKPPDGPAIPKPPEGRPILRPGTRPPVKRPPSQPPPPPVHPERAPTSSSDTSEDYEVPISHHSSIRGYVPSYKPPALSPKPPSTEDESEDNREYAHVESFGEGGDYEVVGESVWQPPAPVLPVASRGVQQLPLPPRLLGQQAPPLRPPPLPTKPARMKDPSAGVSLSSKFEQMALNRGGLPATLGDNSVSSSSRKNYEDTSTLAITISKRPLPPVPMSPPVTTAPSVILEQQNNLEGYHWFHYVEREDVDACLNDLGNGAYLVRVSRRGGDNNPYTLSIYYQDRLFHLNIRRRSDNTYALGTEKPLEKTFASILDLIEYHQHEPIILTSRGRPAGQTTLTVSPTPSRFEPSR</sequence>
<dbReference type="EMBL" id="JABSTQ010011478">
    <property type="protein sequence ID" value="KAG0410876.1"/>
    <property type="molecule type" value="Genomic_DNA"/>
</dbReference>
<keyword evidence="2" id="KW-1185">Reference proteome</keyword>
<name>A0AC60NUP4_IXOPE</name>
<organism evidence="1 2">
    <name type="scientific">Ixodes persulcatus</name>
    <name type="common">Taiga tick</name>
    <dbReference type="NCBI Taxonomy" id="34615"/>
    <lineage>
        <taxon>Eukaryota</taxon>
        <taxon>Metazoa</taxon>
        <taxon>Ecdysozoa</taxon>
        <taxon>Arthropoda</taxon>
        <taxon>Chelicerata</taxon>
        <taxon>Arachnida</taxon>
        <taxon>Acari</taxon>
        <taxon>Parasitiformes</taxon>
        <taxon>Ixodida</taxon>
        <taxon>Ixodoidea</taxon>
        <taxon>Ixodidae</taxon>
        <taxon>Ixodinae</taxon>
        <taxon>Ixodes</taxon>
    </lineage>
</organism>
<proteinExistence type="predicted"/>
<comment type="caution">
    <text evidence="1">The sequence shown here is derived from an EMBL/GenBank/DDBJ whole genome shotgun (WGS) entry which is preliminary data.</text>
</comment>
<evidence type="ECO:0000313" key="2">
    <source>
        <dbReference type="Proteomes" id="UP000805193"/>
    </source>
</evidence>
<protein>
    <submittedName>
        <fullName evidence="1">Uncharacterized protein</fullName>
    </submittedName>
</protein>